<evidence type="ECO:0000256" key="3">
    <source>
        <dbReference type="ARBA" id="ARBA00022519"/>
    </source>
</evidence>
<evidence type="ECO:0000313" key="12">
    <source>
        <dbReference type="EMBL" id="CCK74217.1"/>
    </source>
</evidence>
<keyword evidence="6 12" id="KW-0067">ATP-binding</keyword>
<evidence type="ECO:0000256" key="1">
    <source>
        <dbReference type="ARBA" id="ARBA00022448"/>
    </source>
</evidence>
<dbReference type="Pfam" id="PF00005">
    <property type="entry name" value="ABC_tran"/>
    <property type="match status" value="1"/>
</dbReference>
<dbReference type="PANTHER" id="PTHR42734:SF9">
    <property type="entry name" value="ZINC IMPORT ATP-BINDING PROTEIN ZNUC"/>
    <property type="match status" value="1"/>
</dbReference>
<keyword evidence="9" id="KW-0406">Ion transport</keyword>
<keyword evidence="12" id="KW-0378">Hydrolase</keyword>
<reference evidence="12 13" key="1">
    <citation type="journal article" date="2013" name="Nat. Commun.">
        <title>Genome sequence and functional genomic analysis of the oil-degrading bacterium Oleispira antarctica.</title>
        <authorList>
            <person name="Kube M."/>
            <person name="Chernikova T.N."/>
            <person name="Al-Ramahi Y."/>
            <person name="Beloqui A."/>
            <person name="Lopez-Cortez N."/>
            <person name="Guazzaroni M.E."/>
            <person name="Heipieper H.J."/>
            <person name="Klages S."/>
            <person name="Kotsyurbenko O.R."/>
            <person name="Langer I."/>
            <person name="Nechitaylo T.Y."/>
            <person name="Lunsdorf H."/>
            <person name="Fernandez M."/>
            <person name="Juarez S."/>
            <person name="Ciordia S."/>
            <person name="Singer A."/>
            <person name="Kagan O."/>
            <person name="Egorova O."/>
            <person name="Petit P.A."/>
            <person name="Stogios P."/>
            <person name="Kim Y."/>
            <person name="Tchigvintsev A."/>
            <person name="Flick R."/>
            <person name="Denaro R."/>
            <person name="Genovese M."/>
            <person name="Albar J.P."/>
            <person name="Reva O.N."/>
            <person name="Martinez-Gomariz M."/>
            <person name="Tran H."/>
            <person name="Ferrer M."/>
            <person name="Savchenko A."/>
            <person name="Yakunin A.F."/>
            <person name="Yakimov M.M."/>
            <person name="Golyshina O.V."/>
            <person name="Reinhardt R."/>
            <person name="Golyshin P.N."/>
        </authorList>
    </citation>
    <scope>NUCLEOTIDE SEQUENCE [LARGE SCALE GENOMIC DNA]</scope>
</reference>
<evidence type="ECO:0000256" key="9">
    <source>
        <dbReference type="ARBA" id="ARBA00023065"/>
    </source>
</evidence>
<dbReference type="EMBL" id="FO203512">
    <property type="protein sequence ID" value="CCK74217.1"/>
    <property type="molecule type" value="Genomic_DNA"/>
</dbReference>
<dbReference type="Gene3D" id="3.40.50.300">
    <property type="entry name" value="P-loop containing nucleotide triphosphate hydrolases"/>
    <property type="match status" value="1"/>
</dbReference>
<dbReference type="FunFam" id="3.40.50.300:FF:000392">
    <property type="entry name" value="Zinc import ATP-binding protein ZnuC"/>
    <property type="match status" value="1"/>
</dbReference>
<dbReference type="InterPro" id="IPR003439">
    <property type="entry name" value="ABC_transporter-like_ATP-bd"/>
</dbReference>
<name>R4YJC1_OLEAN</name>
<dbReference type="STRING" id="698738.OLEAN_C00410"/>
<evidence type="ECO:0000256" key="10">
    <source>
        <dbReference type="ARBA" id="ARBA00023136"/>
    </source>
</evidence>
<evidence type="ECO:0000259" key="11">
    <source>
        <dbReference type="PROSITE" id="PS50893"/>
    </source>
</evidence>
<dbReference type="GO" id="GO:0010043">
    <property type="term" value="P:response to zinc ion"/>
    <property type="evidence" value="ECO:0007669"/>
    <property type="project" value="TreeGrafter"/>
</dbReference>
<evidence type="ECO:0000256" key="5">
    <source>
        <dbReference type="ARBA" id="ARBA00022833"/>
    </source>
</evidence>
<keyword evidence="2" id="KW-1003">Cell membrane</keyword>
<dbReference type="Proteomes" id="UP000032749">
    <property type="component" value="Chromosome"/>
</dbReference>
<evidence type="ECO:0000256" key="8">
    <source>
        <dbReference type="ARBA" id="ARBA00022967"/>
    </source>
</evidence>
<keyword evidence="13" id="KW-1185">Reference proteome</keyword>
<keyword evidence="3" id="KW-0997">Cell inner membrane</keyword>
<dbReference type="GO" id="GO:0005524">
    <property type="term" value="F:ATP binding"/>
    <property type="evidence" value="ECO:0007669"/>
    <property type="project" value="UniProtKB-KW"/>
</dbReference>
<organism evidence="12 13">
    <name type="scientific">Oleispira antarctica RB-8</name>
    <dbReference type="NCBI Taxonomy" id="698738"/>
    <lineage>
        <taxon>Bacteria</taxon>
        <taxon>Pseudomonadati</taxon>
        <taxon>Pseudomonadota</taxon>
        <taxon>Gammaproteobacteria</taxon>
        <taxon>Oceanospirillales</taxon>
        <taxon>Oceanospirillaceae</taxon>
        <taxon>Oleispira</taxon>
    </lineage>
</organism>
<evidence type="ECO:0000313" key="13">
    <source>
        <dbReference type="Proteomes" id="UP000032749"/>
    </source>
</evidence>
<keyword evidence="4" id="KW-0547">Nucleotide-binding</keyword>
<dbReference type="HOGENOM" id="CLU_000604_1_11_6"/>
<dbReference type="SUPFAM" id="SSF52540">
    <property type="entry name" value="P-loop containing nucleoside triphosphate hydrolases"/>
    <property type="match status" value="1"/>
</dbReference>
<evidence type="ECO:0000256" key="2">
    <source>
        <dbReference type="ARBA" id="ARBA00022475"/>
    </source>
</evidence>
<dbReference type="InterPro" id="IPR050153">
    <property type="entry name" value="Metal_Ion_Import_ABC"/>
</dbReference>
<dbReference type="PROSITE" id="PS00211">
    <property type="entry name" value="ABC_TRANSPORTER_1"/>
    <property type="match status" value="1"/>
</dbReference>
<dbReference type="AlphaFoldDB" id="R4YJC1"/>
<keyword evidence="8" id="KW-1278">Translocase</keyword>
<dbReference type="PATRIC" id="fig|698738.3.peg.41"/>
<gene>
    <name evidence="12" type="primary">znuC</name>
    <name evidence="12" type="ORF">OLEAN_C00410</name>
</gene>
<dbReference type="InterPro" id="IPR027417">
    <property type="entry name" value="P-loop_NTPase"/>
</dbReference>
<keyword evidence="1" id="KW-0813">Transport</keyword>
<evidence type="ECO:0000256" key="4">
    <source>
        <dbReference type="ARBA" id="ARBA00022741"/>
    </source>
</evidence>
<evidence type="ECO:0000256" key="6">
    <source>
        <dbReference type="ARBA" id="ARBA00022840"/>
    </source>
</evidence>
<dbReference type="GO" id="GO:0006829">
    <property type="term" value="P:zinc ion transport"/>
    <property type="evidence" value="ECO:0007669"/>
    <property type="project" value="UniProtKB-KW"/>
</dbReference>
<evidence type="ECO:0000256" key="7">
    <source>
        <dbReference type="ARBA" id="ARBA00022906"/>
    </source>
</evidence>
<sequence>MVKAEAEILIQAQGINQTWGSRHVLQNIDLAISENEIVTIIGPNGCGKSSLLRILLGLHTPDSGKVTRRKGLRIGYMPQNLRIDDRLPLSVTGFLMLAPGARKARVQEWLERLSITALATQPVQRLSGGEWQRVLLARALLIEPHLLVLDEPVQGVDIQGQRELYKLLPELRNELGCGIVLVSHDLHLVMAATDRVICLNGHVCCSGHPDQVSISDEYNSLFGHQLVVPEIVPELAHYTHHHDHKHCVDGHVEGSEECDHVDPVNSAVNKERKHD</sequence>
<keyword evidence="5" id="KW-0862">Zinc</keyword>
<proteinExistence type="predicted"/>
<accession>R4YJC1</accession>
<dbReference type="KEGG" id="oai:OLEAN_C00410"/>
<dbReference type="SMART" id="SM00382">
    <property type="entry name" value="AAA"/>
    <property type="match status" value="1"/>
</dbReference>
<protein>
    <submittedName>
        <fullName evidence="12">Zinc import ATP-binding protein</fullName>
        <ecNumber evidence="12">3.6.3.-</ecNumber>
    </submittedName>
</protein>
<dbReference type="GO" id="GO:0016887">
    <property type="term" value="F:ATP hydrolysis activity"/>
    <property type="evidence" value="ECO:0007669"/>
    <property type="project" value="InterPro"/>
</dbReference>
<dbReference type="InterPro" id="IPR003593">
    <property type="entry name" value="AAA+_ATPase"/>
</dbReference>
<keyword evidence="10" id="KW-0472">Membrane</keyword>
<dbReference type="InterPro" id="IPR017871">
    <property type="entry name" value="ABC_transporter-like_CS"/>
</dbReference>
<dbReference type="PROSITE" id="PS50893">
    <property type="entry name" value="ABC_TRANSPORTER_2"/>
    <property type="match status" value="1"/>
</dbReference>
<feature type="domain" description="ABC transporter" evidence="11">
    <location>
        <begin position="10"/>
        <end position="226"/>
    </location>
</feature>
<dbReference type="EC" id="3.6.3.-" evidence="12"/>
<dbReference type="PANTHER" id="PTHR42734">
    <property type="entry name" value="METAL TRANSPORT SYSTEM ATP-BINDING PROTEIN TM_0124-RELATED"/>
    <property type="match status" value="1"/>
</dbReference>
<keyword evidence="7" id="KW-0864">Zinc transport</keyword>